<keyword evidence="1" id="KW-1277">Toxin-antitoxin system</keyword>
<dbReference type="EMBL" id="AUZY01010345">
    <property type="protein sequence ID" value="EQD39075.1"/>
    <property type="molecule type" value="Genomic_DNA"/>
</dbReference>
<keyword evidence="3" id="KW-0255">Endonuclease</keyword>
<protein>
    <submittedName>
        <fullName evidence="7">YcfA-like protein</fullName>
    </submittedName>
</protein>
<comment type="caution">
    <text evidence="7">The sequence shown here is derived from an EMBL/GenBank/DDBJ whole genome shotgun (WGS) entry which is preliminary data.</text>
</comment>
<gene>
    <name evidence="7" type="ORF">B1B_15543</name>
</gene>
<dbReference type="Gene3D" id="3.30.920.30">
    <property type="entry name" value="Hypothetical protein"/>
    <property type="match status" value="1"/>
</dbReference>
<keyword evidence="5" id="KW-0694">RNA-binding</keyword>
<evidence type="ECO:0000256" key="6">
    <source>
        <dbReference type="ARBA" id="ARBA00023016"/>
    </source>
</evidence>
<dbReference type="SUPFAM" id="SSF54786">
    <property type="entry name" value="YcfA/nrd intein domain"/>
    <property type="match status" value="1"/>
</dbReference>
<dbReference type="Pfam" id="PF07927">
    <property type="entry name" value="HicA_toxin"/>
    <property type="match status" value="1"/>
</dbReference>
<evidence type="ECO:0000256" key="1">
    <source>
        <dbReference type="ARBA" id="ARBA00022649"/>
    </source>
</evidence>
<dbReference type="GO" id="GO:0016787">
    <property type="term" value="F:hydrolase activity"/>
    <property type="evidence" value="ECO:0007669"/>
    <property type="project" value="UniProtKB-KW"/>
</dbReference>
<evidence type="ECO:0000256" key="3">
    <source>
        <dbReference type="ARBA" id="ARBA00022759"/>
    </source>
</evidence>
<dbReference type="GO" id="GO:0003729">
    <property type="term" value="F:mRNA binding"/>
    <property type="evidence" value="ECO:0007669"/>
    <property type="project" value="InterPro"/>
</dbReference>
<reference evidence="7" key="1">
    <citation type="submission" date="2013-08" db="EMBL/GenBank/DDBJ databases">
        <authorList>
            <person name="Mendez C."/>
            <person name="Richter M."/>
            <person name="Ferrer M."/>
            <person name="Sanchez J."/>
        </authorList>
    </citation>
    <scope>NUCLEOTIDE SEQUENCE</scope>
</reference>
<dbReference type="InterPro" id="IPR012933">
    <property type="entry name" value="HicA_mRNA_interferase"/>
</dbReference>
<evidence type="ECO:0000256" key="2">
    <source>
        <dbReference type="ARBA" id="ARBA00022722"/>
    </source>
</evidence>
<sequence length="75" mass="8336">MASLADVTARDAVRALERAGWMVLRQKGSHVVLGKPGEYYRLVLPDHGSRPLRRGTLLAAIRRAGLTPEEFLRLV</sequence>
<dbReference type="InterPro" id="IPR038570">
    <property type="entry name" value="HicA_sf"/>
</dbReference>
<evidence type="ECO:0000256" key="5">
    <source>
        <dbReference type="ARBA" id="ARBA00022884"/>
    </source>
</evidence>
<dbReference type="GO" id="GO:0004519">
    <property type="term" value="F:endonuclease activity"/>
    <property type="evidence" value="ECO:0007669"/>
    <property type="project" value="UniProtKB-KW"/>
</dbReference>
<proteinExistence type="predicted"/>
<accession>T1AB89</accession>
<evidence type="ECO:0000313" key="7">
    <source>
        <dbReference type="EMBL" id="EQD39075.1"/>
    </source>
</evidence>
<evidence type="ECO:0000256" key="4">
    <source>
        <dbReference type="ARBA" id="ARBA00022801"/>
    </source>
</evidence>
<reference evidence="7" key="2">
    <citation type="journal article" date="2014" name="ISME J.">
        <title>Microbial stratification in low pH oxic and suboxic macroscopic growths along an acid mine drainage.</title>
        <authorList>
            <person name="Mendez-Garcia C."/>
            <person name="Mesa V."/>
            <person name="Sprenger R.R."/>
            <person name="Richter M."/>
            <person name="Diez M.S."/>
            <person name="Solano J."/>
            <person name="Bargiela R."/>
            <person name="Golyshina O.V."/>
            <person name="Manteca A."/>
            <person name="Ramos J.L."/>
            <person name="Gallego J.R."/>
            <person name="Llorente I."/>
            <person name="Martins Dos Santos V.A."/>
            <person name="Jensen O.N."/>
            <person name="Pelaez A.I."/>
            <person name="Sanchez J."/>
            <person name="Ferrer M."/>
        </authorList>
    </citation>
    <scope>NUCLEOTIDE SEQUENCE</scope>
</reference>
<keyword evidence="6" id="KW-0346">Stress response</keyword>
<keyword evidence="4" id="KW-0378">Hydrolase</keyword>
<name>T1AB89_9ZZZZ</name>
<dbReference type="AlphaFoldDB" id="T1AB89"/>
<organism evidence="7">
    <name type="scientific">mine drainage metagenome</name>
    <dbReference type="NCBI Taxonomy" id="410659"/>
    <lineage>
        <taxon>unclassified sequences</taxon>
        <taxon>metagenomes</taxon>
        <taxon>ecological metagenomes</taxon>
    </lineage>
</organism>
<keyword evidence="2" id="KW-0540">Nuclease</keyword>